<evidence type="ECO:0000256" key="3">
    <source>
        <dbReference type="ARBA" id="ARBA00023121"/>
    </source>
</evidence>
<reference evidence="7 8" key="1">
    <citation type="journal article" date="2017" name="Mol. Ecol.">
        <title>Comparative and population genomic landscape of Phellinus noxius: A hypervariable fungus causing root rot in trees.</title>
        <authorList>
            <person name="Chung C.L."/>
            <person name="Lee T.J."/>
            <person name="Akiba M."/>
            <person name="Lee H.H."/>
            <person name="Kuo T.H."/>
            <person name="Liu D."/>
            <person name="Ke H.M."/>
            <person name="Yokoi T."/>
            <person name="Roa M.B."/>
            <person name="Lu M.J."/>
            <person name="Chang Y.Y."/>
            <person name="Ann P.J."/>
            <person name="Tsai J.N."/>
            <person name="Chen C.Y."/>
            <person name="Tzean S.S."/>
            <person name="Ota Y."/>
            <person name="Hattori T."/>
            <person name="Sahashi N."/>
            <person name="Liou R.F."/>
            <person name="Kikuchi T."/>
            <person name="Tsai I.J."/>
        </authorList>
    </citation>
    <scope>NUCLEOTIDE SEQUENCE [LARGE SCALE GENOMIC DNA]</scope>
    <source>
        <strain evidence="7 8">FFPRI411160</strain>
    </source>
</reference>
<dbReference type="Gene3D" id="1.20.80.10">
    <property type="match status" value="1"/>
</dbReference>
<keyword evidence="2 4" id="KW-0040">ANK repeat</keyword>
<dbReference type="EMBL" id="NBII01000002">
    <property type="protein sequence ID" value="PAV22373.1"/>
    <property type="molecule type" value="Genomic_DNA"/>
</dbReference>
<dbReference type="PANTHER" id="PTHR24119">
    <property type="entry name" value="ACYL-COA-BINDING DOMAIN-CONTAINING PROTEIN 6"/>
    <property type="match status" value="1"/>
</dbReference>
<keyword evidence="8" id="KW-1185">Reference proteome</keyword>
<accession>A0A286URZ2</accession>
<dbReference type="OrthoDB" id="341259at2759"/>
<dbReference type="SMART" id="SM00248">
    <property type="entry name" value="ANK"/>
    <property type="match status" value="2"/>
</dbReference>
<feature type="domain" description="ACB" evidence="6">
    <location>
        <begin position="7"/>
        <end position="98"/>
    </location>
</feature>
<name>A0A286URZ2_9AGAM</name>
<dbReference type="SUPFAM" id="SSF47027">
    <property type="entry name" value="Acyl-CoA binding protein"/>
    <property type="match status" value="1"/>
</dbReference>
<evidence type="ECO:0000256" key="2">
    <source>
        <dbReference type="ARBA" id="ARBA00023043"/>
    </source>
</evidence>
<dbReference type="PROSITE" id="PS50297">
    <property type="entry name" value="ANK_REP_REGION"/>
    <property type="match status" value="1"/>
</dbReference>
<sequence>MATSYTPSVEFKNAAAFLSNASSLASTPNATKLELYGLYKLLTVASEPQTPRPSIFSPTDRAKWDAWKSKGQEWKGKEAEAEARYMDIARSLGWTPEIEASPSTGQNKKVKDSEASAEELLERDSDDEEGGSGGGVGGMGNYVSTLQKAGDEDEDDQTENSLHGLSVNGDVKKLQVLLESNSTTIDVNELDEYGFTALHLACDRGHADVVELLVNNGADPSVKDADGFSAIDLAREAQHEHIVSILSNRSKTV</sequence>
<evidence type="ECO:0000259" key="6">
    <source>
        <dbReference type="PROSITE" id="PS51228"/>
    </source>
</evidence>
<evidence type="ECO:0000256" key="4">
    <source>
        <dbReference type="PROSITE-ProRule" id="PRU00023"/>
    </source>
</evidence>
<keyword evidence="3" id="KW-0446">Lipid-binding</keyword>
<protein>
    <submittedName>
        <fullName evidence="7">Ankyrin</fullName>
    </submittedName>
</protein>
<dbReference type="InterPro" id="IPR000582">
    <property type="entry name" value="Acyl-CoA-binding_protein"/>
</dbReference>
<keyword evidence="1" id="KW-0677">Repeat</keyword>
<dbReference type="InterPro" id="IPR002110">
    <property type="entry name" value="Ankyrin_rpt"/>
</dbReference>
<dbReference type="PROSITE" id="PS51228">
    <property type="entry name" value="ACB_2"/>
    <property type="match status" value="1"/>
</dbReference>
<evidence type="ECO:0000313" key="8">
    <source>
        <dbReference type="Proteomes" id="UP000217199"/>
    </source>
</evidence>
<dbReference type="PRINTS" id="PR00689">
    <property type="entry name" value="ACOABINDINGP"/>
</dbReference>
<dbReference type="STRING" id="2282107.A0A286URZ2"/>
<dbReference type="Pfam" id="PF00887">
    <property type="entry name" value="ACBP"/>
    <property type="match status" value="1"/>
</dbReference>
<dbReference type="InParanoid" id="A0A286URZ2"/>
<proteinExistence type="predicted"/>
<feature type="compositionally biased region" description="Acidic residues" evidence="5">
    <location>
        <begin position="115"/>
        <end position="130"/>
    </location>
</feature>
<dbReference type="Pfam" id="PF13857">
    <property type="entry name" value="Ank_5"/>
    <property type="match status" value="1"/>
</dbReference>
<evidence type="ECO:0000256" key="5">
    <source>
        <dbReference type="SAM" id="MobiDB-lite"/>
    </source>
</evidence>
<dbReference type="InterPro" id="IPR035984">
    <property type="entry name" value="Acyl-CoA-binding_sf"/>
</dbReference>
<dbReference type="SUPFAM" id="SSF48403">
    <property type="entry name" value="Ankyrin repeat"/>
    <property type="match status" value="1"/>
</dbReference>
<dbReference type="Gene3D" id="1.25.40.20">
    <property type="entry name" value="Ankyrin repeat-containing domain"/>
    <property type="match status" value="1"/>
</dbReference>
<dbReference type="InterPro" id="IPR036770">
    <property type="entry name" value="Ankyrin_rpt-contain_sf"/>
</dbReference>
<evidence type="ECO:0000256" key="1">
    <source>
        <dbReference type="ARBA" id="ARBA00022737"/>
    </source>
</evidence>
<evidence type="ECO:0000313" key="7">
    <source>
        <dbReference type="EMBL" id="PAV22373.1"/>
    </source>
</evidence>
<feature type="region of interest" description="Disordered" evidence="5">
    <location>
        <begin position="96"/>
        <end position="143"/>
    </location>
</feature>
<feature type="repeat" description="ANK" evidence="4">
    <location>
        <begin position="193"/>
        <end position="225"/>
    </location>
</feature>
<dbReference type="Proteomes" id="UP000217199">
    <property type="component" value="Unassembled WGS sequence"/>
</dbReference>
<dbReference type="AlphaFoldDB" id="A0A286URZ2"/>
<dbReference type="InterPro" id="IPR014352">
    <property type="entry name" value="FERM/acyl-CoA-bd_prot_sf"/>
</dbReference>
<comment type="caution">
    <text evidence="7">The sequence shown here is derived from an EMBL/GenBank/DDBJ whole genome shotgun (WGS) entry which is preliminary data.</text>
</comment>
<dbReference type="PANTHER" id="PTHR24119:SF0">
    <property type="entry name" value="ACYL-COA-BINDING DOMAIN-CONTAINING PROTEIN 6"/>
    <property type="match status" value="1"/>
</dbReference>
<gene>
    <name evidence="7" type="ORF">PNOK_0233000</name>
</gene>
<dbReference type="PROSITE" id="PS50088">
    <property type="entry name" value="ANK_REPEAT"/>
    <property type="match status" value="1"/>
</dbReference>
<feature type="compositionally biased region" description="Gly residues" evidence="5">
    <location>
        <begin position="131"/>
        <end position="140"/>
    </location>
</feature>
<organism evidence="7 8">
    <name type="scientific">Pyrrhoderma noxium</name>
    <dbReference type="NCBI Taxonomy" id="2282107"/>
    <lineage>
        <taxon>Eukaryota</taxon>
        <taxon>Fungi</taxon>
        <taxon>Dikarya</taxon>
        <taxon>Basidiomycota</taxon>
        <taxon>Agaricomycotina</taxon>
        <taxon>Agaricomycetes</taxon>
        <taxon>Hymenochaetales</taxon>
        <taxon>Hymenochaetaceae</taxon>
        <taxon>Pyrrhoderma</taxon>
    </lineage>
</organism>
<dbReference type="GO" id="GO:0000062">
    <property type="term" value="F:fatty-acyl-CoA binding"/>
    <property type="evidence" value="ECO:0007669"/>
    <property type="project" value="InterPro"/>
</dbReference>